<dbReference type="GO" id="GO:0005737">
    <property type="term" value="C:cytoplasm"/>
    <property type="evidence" value="ECO:0007669"/>
    <property type="project" value="UniProtKB-ARBA"/>
</dbReference>
<dbReference type="PANTHER" id="PTHR44051">
    <property type="entry name" value="GLUTATHIONE S-TRANSFERASE-RELATED"/>
    <property type="match status" value="1"/>
</dbReference>
<dbReference type="Pfam" id="PF02798">
    <property type="entry name" value="GST_N"/>
    <property type="match status" value="1"/>
</dbReference>
<evidence type="ECO:0000313" key="9">
    <source>
        <dbReference type="EMBL" id="KJK61800.1"/>
    </source>
</evidence>
<dbReference type="CDD" id="cd03048">
    <property type="entry name" value="GST_N_Ure2p_like"/>
    <property type="match status" value="1"/>
</dbReference>
<comment type="similarity">
    <text evidence="1 6">Belongs to the GST superfamily.</text>
</comment>
<evidence type="ECO:0000256" key="3">
    <source>
        <dbReference type="ARBA" id="ARBA00022679"/>
    </source>
</evidence>
<reference evidence="9 10" key="1">
    <citation type="submission" date="2015-02" db="EMBL/GenBank/DDBJ databases">
        <title>Draft genome sequence of Aspergillus parasiticus SU-1.</title>
        <authorList>
            <person name="Yu J."/>
            <person name="Fedorova N."/>
            <person name="Yin Y."/>
            <person name="Losada L."/>
            <person name="Zafar N."/>
            <person name="Taujale R."/>
            <person name="Ehrlich K.C."/>
            <person name="Bhatnagar D."/>
            <person name="Cleveland T.E."/>
            <person name="Bennett J.W."/>
            <person name="Nierman W.C."/>
        </authorList>
    </citation>
    <scope>NUCLEOTIDE SEQUENCE [LARGE SCALE GENOMIC DNA]</scope>
    <source>
        <strain evidence="10">ATCC 56775 / NRRL 5862 / SRRC 143 / SU-1</strain>
    </source>
</reference>
<evidence type="ECO:0000256" key="2">
    <source>
        <dbReference type="ARBA" id="ARBA00012452"/>
    </source>
</evidence>
<sequence length="222" mass="25590">MSLKPIILHGHSAGPNPWKVAMLLNELNVPYEYKYLQFADIKSEPFFKLNPNGRVPAIEDPNTGITLWESGAILEYLIETYDKEKKFSFEAGTPEYFHAKQWLHFQMSGQGPYFGQAVWFTKYHPEKVESARLRYVNEIRRVSETMNNVLADREYLVGGKYSYADLSFVPWFGIIPWITGDAFDLEKDFPHLNAWLERIKARPAIAKALAEKAEATSKMTHP</sequence>
<dbReference type="InterPro" id="IPR036249">
    <property type="entry name" value="Thioredoxin-like_sf"/>
</dbReference>
<dbReference type="PROSITE" id="PS50405">
    <property type="entry name" value="GST_CTER"/>
    <property type="match status" value="1"/>
</dbReference>
<dbReference type="EC" id="2.5.1.18" evidence="2"/>
<dbReference type="InterPro" id="IPR004046">
    <property type="entry name" value="GST_C"/>
</dbReference>
<dbReference type="InterPro" id="IPR010987">
    <property type="entry name" value="Glutathione-S-Trfase_C-like"/>
</dbReference>
<dbReference type="GO" id="GO:0005634">
    <property type="term" value="C:nucleus"/>
    <property type="evidence" value="ECO:0007669"/>
    <property type="project" value="UniProtKB-ARBA"/>
</dbReference>
<dbReference type="PANTHER" id="PTHR44051:SF3">
    <property type="entry name" value="TRANSCRIPTIONAL REGULATOR URE2"/>
    <property type="match status" value="1"/>
</dbReference>
<evidence type="ECO:0000256" key="4">
    <source>
        <dbReference type="ARBA" id="ARBA00047960"/>
    </source>
</evidence>
<proteinExistence type="inferred from homology"/>
<evidence type="ECO:0000259" key="7">
    <source>
        <dbReference type="PROSITE" id="PS50404"/>
    </source>
</evidence>
<dbReference type="SFLD" id="SFLDG01151">
    <property type="entry name" value="Main.2:_Nu-like"/>
    <property type="match status" value="1"/>
</dbReference>
<evidence type="ECO:0000259" key="8">
    <source>
        <dbReference type="PROSITE" id="PS50405"/>
    </source>
</evidence>
<dbReference type="EMBL" id="JZEE01000660">
    <property type="protein sequence ID" value="KJK61800.1"/>
    <property type="molecule type" value="Genomic_DNA"/>
</dbReference>
<evidence type="ECO:0000256" key="5">
    <source>
        <dbReference type="ARBA" id="ARBA00060024"/>
    </source>
</evidence>
<dbReference type="STRING" id="1403190.A0A0F0I233"/>
<dbReference type="OrthoDB" id="422574at2759"/>
<comment type="catalytic activity">
    <reaction evidence="4">
        <text>RX + glutathione = an S-substituted glutathione + a halide anion + H(+)</text>
        <dbReference type="Rhea" id="RHEA:16437"/>
        <dbReference type="ChEBI" id="CHEBI:15378"/>
        <dbReference type="ChEBI" id="CHEBI:16042"/>
        <dbReference type="ChEBI" id="CHEBI:17792"/>
        <dbReference type="ChEBI" id="CHEBI:57925"/>
        <dbReference type="ChEBI" id="CHEBI:90779"/>
        <dbReference type="EC" id="2.5.1.18"/>
    </reaction>
</comment>
<dbReference type="SFLD" id="SFLDG00358">
    <property type="entry name" value="Main_(cytGST)"/>
    <property type="match status" value="1"/>
</dbReference>
<accession>A0A0F0I233</accession>
<dbReference type="Proteomes" id="UP000033540">
    <property type="component" value="Unassembled WGS sequence"/>
</dbReference>
<dbReference type="SFLD" id="SFLDS00019">
    <property type="entry name" value="Glutathione_Transferase_(cytos"/>
    <property type="match status" value="1"/>
</dbReference>
<feature type="domain" description="GST C-terminal" evidence="8">
    <location>
        <begin position="92"/>
        <end position="222"/>
    </location>
</feature>
<comment type="caution">
    <text evidence="9">The sequence shown here is derived from an EMBL/GenBank/DDBJ whole genome shotgun (WGS) entry which is preliminary data.</text>
</comment>
<dbReference type="InterPro" id="IPR040079">
    <property type="entry name" value="Glutathione_S-Trfase"/>
</dbReference>
<dbReference type="AlphaFoldDB" id="A0A0F0I233"/>
<dbReference type="Pfam" id="PF00043">
    <property type="entry name" value="GST_C"/>
    <property type="match status" value="1"/>
</dbReference>
<feature type="domain" description="GST N-terminal" evidence="7">
    <location>
        <begin position="4"/>
        <end position="85"/>
    </location>
</feature>
<organism evidence="9 10">
    <name type="scientific">Aspergillus parasiticus (strain ATCC 56775 / NRRL 5862 / SRRC 143 / SU-1)</name>
    <dbReference type="NCBI Taxonomy" id="1403190"/>
    <lineage>
        <taxon>Eukaryota</taxon>
        <taxon>Fungi</taxon>
        <taxon>Dikarya</taxon>
        <taxon>Ascomycota</taxon>
        <taxon>Pezizomycotina</taxon>
        <taxon>Eurotiomycetes</taxon>
        <taxon>Eurotiomycetidae</taxon>
        <taxon>Eurotiales</taxon>
        <taxon>Aspergillaceae</taxon>
        <taxon>Aspergillus</taxon>
        <taxon>Aspergillus subgen. Circumdati</taxon>
    </lineage>
</organism>
<dbReference type="InterPro" id="IPR036282">
    <property type="entry name" value="Glutathione-S-Trfase_C_sf"/>
</dbReference>
<dbReference type="GO" id="GO:0004364">
    <property type="term" value="F:glutathione transferase activity"/>
    <property type="evidence" value="ECO:0007669"/>
    <property type="project" value="UniProtKB-EC"/>
</dbReference>
<dbReference type="InterPro" id="IPR004045">
    <property type="entry name" value="Glutathione_S-Trfase_N"/>
</dbReference>
<dbReference type="FunFam" id="1.20.1050.130:FF:000016">
    <property type="entry name" value="Glutathione S-transferase 1"/>
    <property type="match status" value="1"/>
</dbReference>
<evidence type="ECO:0000313" key="10">
    <source>
        <dbReference type="Proteomes" id="UP000033540"/>
    </source>
</evidence>
<dbReference type="SUPFAM" id="SSF47616">
    <property type="entry name" value="GST C-terminal domain-like"/>
    <property type="match status" value="1"/>
</dbReference>
<dbReference type="Gene3D" id="1.20.1050.130">
    <property type="match status" value="1"/>
</dbReference>
<protein>
    <recommendedName>
        <fullName evidence="2">glutathione transferase</fullName>
        <ecNumber evidence="2">2.5.1.18</ecNumber>
    </recommendedName>
</protein>
<name>A0A0F0I233_ASPPU</name>
<gene>
    <name evidence="9" type="ORF">P875_00086666</name>
</gene>
<keyword evidence="3 9" id="KW-0808">Transferase</keyword>
<evidence type="ECO:0000256" key="6">
    <source>
        <dbReference type="RuleBase" id="RU003494"/>
    </source>
</evidence>
<dbReference type="PROSITE" id="PS50404">
    <property type="entry name" value="GST_NTER"/>
    <property type="match status" value="1"/>
</dbReference>
<evidence type="ECO:0000256" key="1">
    <source>
        <dbReference type="ARBA" id="ARBA00007409"/>
    </source>
</evidence>
<dbReference type="SUPFAM" id="SSF52833">
    <property type="entry name" value="Thioredoxin-like"/>
    <property type="match status" value="1"/>
</dbReference>
<comment type="function">
    <text evidence="5">Involved in the oxidative stress response and detoxification.</text>
</comment>